<evidence type="ECO:0000313" key="1">
    <source>
        <dbReference type="EMBL" id="KAK3802159.1"/>
    </source>
</evidence>
<dbReference type="PANTHER" id="PTHR10697">
    <property type="entry name" value="MAMMALIAN EPENDYMIN-RELATED PROTEIN 1"/>
    <property type="match status" value="1"/>
</dbReference>
<dbReference type="GO" id="GO:0007160">
    <property type="term" value="P:cell-matrix adhesion"/>
    <property type="evidence" value="ECO:0007669"/>
    <property type="project" value="InterPro"/>
</dbReference>
<dbReference type="EMBL" id="JAWDGP010000265">
    <property type="protein sequence ID" value="KAK3802159.1"/>
    <property type="molecule type" value="Genomic_DNA"/>
</dbReference>
<reference evidence="1" key="1">
    <citation type="journal article" date="2023" name="G3 (Bethesda)">
        <title>A reference genome for the long-term kleptoplast-retaining sea slug Elysia crispata morphotype clarki.</title>
        <authorList>
            <person name="Eastman K.E."/>
            <person name="Pendleton A.L."/>
            <person name="Shaikh M.A."/>
            <person name="Suttiyut T."/>
            <person name="Ogas R."/>
            <person name="Tomko P."/>
            <person name="Gavelis G."/>
            <person name="Widhalm J.R."/>
            <person name="Wisecaver J.H."/>
        </authorList>
    </citation>
    <scope>NUCLEOTIDE SEQUENCE</scope>
    <source>
        <strain evidence="1">ECLA1</strain>
    </source>
</reference>
<keyword evidence="2" id="KW-1185">Reference proteome</keyword>
<sequence length="240" mass="27344">MDAVYYIVHSFELYLATNWPGPQLVLPGFYECRVDIEHPAISQQTPNMIVVLALVLVVVVNAQMPQPCQTPPQWQGKFIRRDESKNFTQYADITYDLTNRRVREVEYIEEGTDREYEDVLYLHNINKEYRINLKMKNCSVSALTRPFVHFGLPPDAKYTGTANIGPVNFPDEHATVILFEGEDQREGTFYYGEVTTPDCVPVNTGFYTNRTGYVHTSFFDITGGIPDPSVFIPPTGCTPK</sequence>
<gene>
    <name evidence="1" type="ORF">RRG08_050045</name>
</gene>
<dbReference type="PANTHER" id="PTHR10697:SF1">
    <property type="entry name" value="MAMMALIAN EPENDYMIN-RELATED PROTEIN 1"/>
    <property type="match status" value="1"/>
</dbReference>
<name>A0AAE1B9Z9_9GAST</name>
<dbReference type="Pfam" id="PF00811">
    <property type="entry name" value="Ependymin"/>
    <property type="match status" value="1"/>
</dbReference>
<dbReference type="GO" id="GO:0005509">
    <property type="term" value="F:calcium ion binding"/>
    <property type="evidence" value="ECO:0007669"/>
    <property type="project" value="InterPro"/>
</dbReference>
<dbReference type="InterPro" id="IPR001299">
    <property type="entry name" value="Ependymin"/>
</dbReference>
<dbReference type="Proteomes" id="UP001283361">
    <property type="component" value="Unassembled WGS sequence"/>
</dbReference>
<organism evidence="1 2">
    <name type="scientific">Elysia crispata</name>
    <name type="common">lettuce slug</name>
    <dbReference type="NCBI Taxonomy" id="231223"/>
    <lineage>
        <taxon>Eukaryota</taxon>
        <taxon>Metazoa</taxon>
        <taxon>Spiralia</taxon>
        <taxon>Lophotrochozoa</taxon>
        <taxon>Mollusca</taxon>
        <taxon>Gastropoda</taxon>
        <taxon>Heterobranchia</taxon>
        <taxon>Euthyneura</taxon>
        <taxon>Panpulmonata</taxon>
        <taxon>Sacoglossa</taxon>
        <taxon>Placobranchoidea</taxon>
        <taxon>Plakobranchidae</taxon>
        <taxon>Elysia</taxon>
    </lineage>
</organism>
<dbReference type="GO" id="GO:0005764">
    <property type="term" value="C:lysosome"/>
    <property type="evidence" value="ECO:0007669"/>
    <property type="project" value="TreeGrafter"/>
</dbReference>
<dbReference type="GO" id="GO:0005576">
    <property type="term" value="C:extracellular region"/>
    <property type="evidence" value="ECO:0007669"/>
    <property type="project" value="InterPro"/>
</dbReference>
<proteinExistence type="predicted"/>
<dbReference type="AlphaFoldDB" id="A0AAE1B9Z9"/>
<accession>A0AAE1B9Z9</accession>
<evidence type="ECO:0000313" key="2">
    <source>
        <dbReference type="Proteomes" id="UP001283361"/>
    </source>
</evidence>
<protein>
    <recommendedName>
        <fullName evidence="3">Mammalian ependymin-related protein 1</fullName>
    </recommendedName>
</protein>
<comment type="caution">
    <text evidence="1">The sequence shown here is derived from an EMBL/GenBank/DDBJ whole genome shotgun (WGS) entry which is preliminary data.</text>
</comment>
<evidence type="ECO:0008006" key="3">
    <source>
        <dbReference type="Google" id="ProtNLM"/>
    </source>
</evidence>